<evidence type="ECO:0000256" key="3">
    <source>
        <dbReference type="ARBA" id="ARBA00045586"/>
    </source>
</evidence>
<feature type="region of interest" description="Disordered" evidence="4">
    <location>
        <begin position="1"/>
        <end position="48"/>
    </location>
</feature>
<dbReference type="EMBL" id="JAWZYT010001911">
    <property type="protein sequence ID" value="KAK4308241.1"/>
    <property type="molecule type" value="Genomic_DNA"/>
</dbReference>
<dbReference type="GO" id="GO:0032436">
    <property type="term" value="P:positive regulation of proteasomal ubiquitin-dependent protein catabolic process"/>
    <property type="evidence" value="ECO:0007669"/>
    <property type="project" value="TreeGrafter"/>
</dbReference>
<dbReference type="Pfam" id="PF10172">
    <property type="entry name" value="DDA1"/>
    <property type="match status" value="1"/>
</dbReference>
<gene>
    <name evidence="6" type="ORF">Pmani_020048</name>
</gene>
<comment type="similarity">
    <text evidence="1">Belongs to the DDA1 family.</text>
</comment>
<evidence type="ECO:0000313" key="7">
    <source>
        <dbReference type="Proteomes" id="UP001292094"/>
    </source>
</evidence>
<dbReference type="PANTHER" id="PTHR31879">
    <property type="entry name" value="DET1- AND DDB1-ASSOCIATED PROTEIN 1"/>
    <property type="match status" value="1"/>
</dbReference>
<evidence type="ECO:0000313" key="6">
    <source>
        <dbReference type="EMBL" id="KAK4308241.1"/>
    </source>
</evidence>
<evidence type="ECO:0000256" key="4">
    <source>
        <dbReference type="SAM" id="MobiDB-lite"/>
    </source>
</evidence>
<protein>
    <recommendedName>
        <fullName evidence="2">DET1- and DDB1-associated protein 1</fullName>
    </recommendedName>
</protein>
<sequence>MAASFLKGLPVYNEQNFSRFQGDPTGRTSYKKPPVYLPTKDSPGSQEIVTEKTNILLRYLHQQWEKKCPKKKRDTGSTGTEEDAPRSKRPPPRTRPLQRLPLTHGPPILTPP</sequence>
<organism evidence="6 7">
    <name type="scientific">Petrolisthes manimaculis</name>
    <dbReference type="NCBI Taxonomy" id="1843537"/>
    <lineage>
        <taxon>Eukaryota</taxon>
        <taxon>Metazoa</taxon>
        <taxon>Ecdysozoa</taxon>
        <taxon>Arthropoda</taxon>
        <taxon>Crustacea</taxon>
        <taxon>Multicrustacea</taxon>
        <taxon>Malacostraca</taxon>
        <taxon>Eumalacostraca</taxon>
        <taxon>Eucarida</taxon>
        <taxon>Decapoda</taxon>
        <taxon>Pleocyemata</taxon>
        <taxon>Anomura</taxon>
        <taxon>Galatheoidea</taxon>
        <taxon>Porcellanidae</taxon>
        <taxon>Petrolisthes</taxon>
    </lineage>
</organism>
<feature type="region of interest" description="Disordered" evidence="4">
    <location>
        <begin position="66"/>
        <end position="112"/>
    </location>
</feature>
<proteinExistence type="inferred from homology"/>
<evidence type="ECO:0000256" key="2">
    <source>
        <dbReference type="ARBA" id="ARBA00018256"/>
    </source>
</evidence>
<dbReference type="InterPro" id="IPR033575">
    <property type="entry name" value="DDA1-like"/>
</dbReference>
<evidence type="ECO:0000259" key="5">
    <source>
        <dbReference type="Pfam" id="PF10172"/>
    </source>
</evidence>
<evidence type="ECO:0000256" key="1">
    <source>
        <dbReference type="ARBA" id="ARBA00008042"/>
    </source>
</evidence>
<dbReference type="PANTHER" id="PTHR31879:SF2">
    <property type="entry name" value="DET1- AND DDB1-ASSOCIATED PROTEIN 1"/>
    <property type="match status" value="1"/>
</dbReference>
<dbReference type="AlphaFoldDB" id="A0AAE1U4Z3"/>
<comment type="function">
    <text evidence="3">Functions as a component of numerous distinct DCX (DDB1-CUL4-X-box) E3 ubiquitin-protein ligase complexes which mediate the ubiquitination and subsequent proteasomal degradation of target proteins. In the DCX complexes, acts as a scaffolding subunit required to stabilize the complex.</text>
</comment>
<dbReference type="GO" id="GO:0080008">
    <property type="term" value="C:Cul4-RING E3 ubiquitin ligase complex"/>
    <property type="evidence" value="ECO:0007669"/>
    <property type="project" value="TreeGrafter"/>
</dbReference>
<dbReference type="InterPro" id="IPR018276">
    <property type="entry name" value="DDA1_dom"/>
</dbReference>
<name>A0AAE1U4Z3_9EUCA</name>
<comment type="caution">
    <text evidence="6">The sequence shown here is derived from an EMBL/GenBank/DDBJ whole genome shotgun (WGS) entry which is preliminary data.</text>
</comment>
<dbReference type="Proteomes" id="UP001292094">
    <property type="component" value="Unassembled WGS sequence"/>
</dbReference>
<accession>A0AAE1U4Z3</accession>
<keyword evidence="7" id="KW-1185">Reference proteome</keyword>
<reference evidence="6" key="1">
    <citation type="submission" date="2023-11" db="EMBL/GenBank/DDBJ databases">
        <title>Genome assemblies of two species of porcelain crab, Petrolisthes cinctipes and Petrolisthes manimaculis (Anomura: Porcellanidae).</title>
        <authorList>
            <person name="Angst P."/>
        </authorList>
    </citation>
    <scope>NUCLEOTIDE SEQUENCE</scope>
    <source>
        <strain evidence="6">PB745_02</strain>
        <tissue evidence="6">Gill</tissue>
    </source>
</reference>
<feature type="domain" description="DET1- and DDB1-associated protein 1" evidence="5">
    <location>
        <begin position="4"/>
        <end position="66"/>
    </location>
</feature>